<evidence type="ECO:0000313" key="1">
    <source>
        <dbReference type="EMBL" id="OSX60978.1"/>
    </source>
</evidence>
<dbReference type="AlphaFoldDB" id="A0A1X6MX85"/>
<protein>
    <submittedName>
        <fullName evidence="1">Uncharacterized protein</fullName>
    </submittedName>
</protein>
<dbReference type="RefSeq" id="XP_024337772.1">
    <property type="nucleotide sequence ID" value="XM_024479244.1"/>
</dbReference>
<organism evidence="1 2">
    <name type="scientific">Postia placenta MAD-698-R-SB12</name>
    <dbReference type="NCBI Taxonomy" id="670580"/>
    <lineage>
        <taxon>Eukaryota</taxon>
        <taxon>Fungi</taxon>
        <taxon>Dikarya</taxon>
        <taxon>Basidiomycota</taxon>
        <taxon>Agaricomycotina</taxon>
        <taxon>Agaricomycetes</taxon>
        <taxon>Polyporales</taxon>
        <taxon>Adustoporiaceae</taxon>
        <taxon>Rhodonia</taxon>
    </lineage>
</organism>
<name>A0A1X6MX85_9APHY</name>
<sequence>MWTGPLAMAPNAITYQQEQICPPLPVLISVPPTDYRGFLPLRFNANIYNSLFIRCFIRKYSDELQRVGRSEFSSHVLILNGFHRIAVGMIVMYIAEGVLRGLYGDMIEWIYQAARQTSTEIPGVGCIISYNLSFPFLSKLANIARTRLSVAGMLLRDGSMYFVYVSILQVA</sequence>
<evidence type="ECO:0000313" key="2">
    <source>
        <dbReference type="Proteomes" id="UP000194127"/>
    </source>
</evidence>
<keyword evidence="2" id="KW-1185">Reference proteome</keyword>
<dbReference type="GeneID" id="36324194"/>
<dbReference type="OrthoDB" id="10272480at2759"/>
<dbReference type="EMBL" id="KZ110599">
    <property type="protein sequence ID" value="OSX60978.1"/>
    <property type="molecule type" value="Genomic_DNA"/>
</dbReference>
<accession>A0A1X6MX85</accession>
<dbReference type="Proteomes" id="UP000194127">
    <property type="component" value="Unassembled WGS sequence"/>
</dbReference>
<reference evidence="1 2" key="1">
    <citation type="submission" date="2017-04" db="EMBL/GenBank/DDBJ databases">
        <title>Genome Sequence of the Model Brown-Rot Fungus Postia placenta SB12.</title>
        <authorList>
            <consortium name="DOE Joint Genome Institute"/>
            <person name="Gaskell J."/>
            <person name="Kersten P."/>
            <person name="Larrondo L.F."/>
            <person name="Canessa P."/>
            <person name="Martinez D."/>
            <person name="Hibbett D."/>
            <person name="Schmoll M."/>
            <person name="Kubicek C.P."/>
            <person name="Martinez A.T."/>
            <person name="Yadav J."/>
            <person name="Master E."/>
            <person name="Magnuson J.K."/>
            <person name="James T."/>
            <person name="Yaver D."/>
            <person name="Berka R."/>
            <person name="Labutti K."/>
            <person name="Lipzen A."/>
            <person name="Aerts A."/>
            <person name="Barry K."/>
            <person name="Henrissat B."/>
            <person name="Blanchette R."/>
            <person name="Grigoriev I."/>
            <person name="Cullen D."/>
        </authorList>
    </citation>
    <scope>NUCLEOTIDE SEQUENCE [LARGE SCALE GENOMIC DNA]</scope>
    <source>
        <strain evidence="1 2">MAD-698-R-SB12</strain>
    </source>
</reference>
<proteinExistence type="predicted"/>
<gene>
    <name evidence="1" type="ORF">POSPLADRAFT_1047271</name>
</gene>